<feature type="compositionally biased region" description="Polar residues" evidence="1">
    <location>
        <begin position="30"/>
        <end position="42"/>
    </location>
</feature>
<evidence type="ECO:0000256" key="1">
    <source>
        <dbReference type="SAM" id="MobiDB-lite"/>
    </source>
</evidence>
<evidence type="ECO:0008006" key="4">
    <source>
        <dbReference type="Google" id="ProtNLM"/>
    </source>
</evidence>
<accession>A0A919UC30</accession>
<name>A0A919UC30_9ACTN</name>
<evidence type="ECO:0000313" key="2">
    <source>
        <dbReference type="EMBL" id="GIG50079.1"/>
    </source>
</evidence>
<reference evidence="2" key="1">
    <citation type="submission" date="2021-01" db="EMBL/GenBank/DDBJ databases">
        <title>Whole genome shotgun sequence of Dactylosporangium siamense NBRC 106093.</title>
        <authorList>
            <person name="Komaki H."/>
            <person name="Tamura T."/>
        </authorList>
    </citation>
    <scope>NUCLEOTIDE SEQUENCE</scope>
    <source>
        <strain evidence="2">NBRC 106093</strain>
    </source>
</reference>
<feature type="region of interest" description="Disordered" evidence="1">
    <location>
        <begin position="27"/>
        <end position="50"/>
    </location>
</feature>
<dbReference type="RefSeq" id="WP_203851727.1">
    <property type="nucleotide sequence ID" value="NZ_BAAAVW010000014.1"/>
</dbReference>
<gene>
    <name evidence="2" type="ORF">Dsi01nite_081200</name>
</gene>
<dbReference type="EMBL" id="BONQ01000127">
    <property type="protein sequence ID" value="GIG50079.1"/>
    <property type="molecule type" value="Genomic_DNA"/>
</dbReference>
<protein>
    <recommendedName>
        <fullName evidence="4">Lipoprotein</fullName>
    </recommendedName>
</protein>
<proteinExistence type="predicted"/>
<dbReference type="AlphaFoldDB" id="A0A919UC30"/>
<organism evidence="2 3">
    <name type="scientific">Dactylosporangium siamense</name>
    <dbReference type="NCBI Taxonomy" id="685454"/>
    <lineage>
        <taxon>Bacteria</taxon>
        <taxon>Bacillati</taxon>
        <taxon>Actinomycetota</taxon>
        <taxon>Actinomycetes</taxon>
        <taxon>Micromonosporales</taxon>
        <taxon>Micromonosporaceae</taxon>
        <taxon>Dactylosporangium</taxon>
    </lineage>
</organism>
<sequence length="191" mass="20849">MRRLALSTFVATLLGLALTGCDKEAVDSPAVQQPTTQASTARSAAGDAYPETEEGAKALLQALPKNPPLVLRLKPTTEDYRALFVGDAAAKAERFYAANLWNDAKLTADAGQTQLQVFKATSDEIRSWSPTAEANFPGGYQQAGPHLKPGFTWYRWRYAEPGKDSGMAYDGLVHVNGHWVWTPKPWRALEG</sequence>
<keyword evidence="3" id="KW-1185">Reference proteome</keyword>
<comment type="caution">
    <text evidence="2">The sequence shown here is derived from an EMBL/GenBank/DDBJ whole genome shotgun (WGS) entry which is preliminary data.</text>
</comment>
<dbReference type="Proteomes" id="UP000660611">
    <property type="component" value="Unassembled WGS sequence"/>
</dbReference>
<evidence type="ECO:0000313" key="3">
    <source>
        <dbReference type="Proteomes" id="UP000660611"/>
    </source>
</evidence>
<dbReference type="PROSITE" id="PS51257">
    <property type="entry name" value="PROKAR_LIPOPROTEIN"/>
    <property type="match status" value="1"/>
</dbReference>